<feature type="active site" description="Proton acceptor; for enolization step" evidence="3">
    <location>
        <position position="67"/>
    </location>
</feature>
<dbReference type="GO" id="GO:0019262">
    <property type="term" value="P:N-acetylneuraminate catabolic process"/>
    <property type="evidence" value="ECO:0007669"/>
    <property type="project" value="UniProtKB-UniRule"/>
</dbReference>
<dbReference type="UniPathway" id="UPA00629">
    <property type="reaction ID" value="UER00684"/>
</dbReference>
<comment type="pathway">
    <text evidence="3">Amino-sugar metabolism; N-acetylneuraminate degradation; D-fructose 6-phosphate from N-acetylneuraminate: step 5/5.</text>
</comment>
<dbReference type="STRING" id="1424294.Gferi_25515"/>
<evidence type="ECO:0000256" key="3">
    <source>
        <dbReference type="HAMAP-Rule" id="MF_01241"/>
    </source>
</evidence>
<dbReference type="InterPro" id="IPR037171">
    <property type="entry name" value="NagB/RpiA_transferase-like"/>
</dbReference>
<gene>
    <name evidence="3" type="primary">nagB</name>
    <name evidence="5" type="ORF">Gferi_25515</name>
</gene>
<dbReference type="GO" id="GO:0006046">
    <property type="term" value="P:N-acetylglucosamine catabolic process"/>
    <property type="evidence" value="ECO:0007669"/>
    <property type="project" value="UniProtKB-UniRule"/>
</dbReference>
<dbReference type="OrthoDB" id="9791139at2"/>
<proteinExistence type="inferred from homology"/>
<dbReference type="CDD" id="cd01399">
    <property type="entry name" value="GlcN6P_deaminase"/>
    <property type="match status" value="1"/>
</dbReference>
<keyword evidence="2 3" id="KW-0119">Carbohydrate metabolism</keyword>
<organism evidence="5 6">
    <name type="scientific">Geosporobacter ferrireducens</name>
    <dbReference type="NCBI Taxonomy" id="1424294"/>
    <lineage>
        <taxon>Bacteria</taxon>
        <taxon>Bacillati</taxon>
        <taxon>Bacillota</taxon>
        <taxon>Clostridia</taxon>
        <taxon>Peptostreptococcales</taxon>
        <taxon>Thermotaleaceae</taxon>
        <taxon>Geosporobacter</taxon>
    </lineage>
</organism>
<dbReference type="Pfam" id="PF01182">
    <property type="entry name" value="Glucosamine_iso"/>
    <property type="match status" value="1"/>
</dbReference>
<dbReference type="RefSeq" id="WP_069980925.1">
    <property type="nucleotide sequence ID" value="NZ_CP017269.1"/>
</dbReference>
<comment type="catalytic activity">
    <reaction evidence="3">
        <text>alpha-D-glucosamine 6-phosphate + H2O = beta-D-fructose 6-phosphate + NH4(+)</text>
        <dbReference type="Rhea" id="RHEA:12172"/>
        <dbReference type="ChEBI" id="CHEBI:15377"/>
        <dbReference type="ChEBI" id="CHEBI:28938"/>
        <dbReference type="ChEBI" id="CHEBI:57634"/>
        <dbReference type="ChEBI" id="CHEBI:75989"/>
        <dbReference type="EC" id="3.5.99.6"/>
    </reaction>
</comment>
<evidence type="ECO:0000313" key="6">
    <source>
        <dbReference type="Proteomes" id="UP000095743"/>
    </source>
</evidence>
<dbReference type="PANTHER" id="PTHR11280:SF5">
    <property type="entry name" value="GLUCOSAMINE-6-PHOSPHATE ISOMERASE"/>
    <property type="match status" value="1"/>
</dbReference>
<comment type="caution">
    <text evidence="3">Lacks conserved residue(s) required for the propagation of feature annotation.</text>
</comment>
<reference evidence="5 6" key="1">
    <citation type="submission" date="2016-09" db="EMBL/GenBank/DDBJ databases">
        <title>Genomic analysis reveals versatility of anaerobic energy metabolism of Geosporobacter ferrireducens IRF9 of phylum Firmicutes.</title>
        <authorList>
            <person name="Kim S.-J."/>
        </authorList>
    </citation>
    <scope>NUCLEOTIDE SEQUENCE [LARGE SCALE GENOMIC DNA]</scope>
    <source>
        <strain evidence="5 6">IRF9</strain>
    </source>
</reference>
<evidence type="ECO:0000256" key="1">
    <source>
        <dbReference type="ARBA" id="ARBA00022801"/>
    </source>
</evidence>
<comment type="function">
    <text evidence="3">Catalyzes the reversible isomerization-deamination of glucosamine 6-phosphate (GlcN6P) to form fructose 6-phosphate (Fru6P) and ammonium ion.</text>
</comment>
<keyword evidence="1 3" id="KW-0378">Hydrolase</keyword>
<dbReference type="GO" id="GO:0005975">
    <property type="term" value="P:carbohydrate metabolic process"/>
    <property type="evidence" value="ECO:0007669"/>
    <property type="project" value="InterPro"/>
</dbReference>
<dbReference type="GO" id="GO:0005737">
    <property type="term" value="C:cytoplasm"/>
    <property type="evidence" value="ECO:0007669"/>
    <property type="project" value="TreeGrafter"/>
</dbReference>
<dbReference type="PROSITE" id="PS01161">
    <property type="entry name" value="GLC_GALNAC_ISOMERASE"/>
    <property type="match status" value="1"/>
</dbReference>
<evidence type="ECO:0000259" key="4">
    <source>
        <dbReference type="Pfam" id="PF01182"/>
    </source>
</evidence>
<dbReference type="Proteomes" id="UP000095743">
    <property type="component" value="Chromosome"/>
</dbReference>
<keyword evidence="6" id="KW-1185">Reference proteome</keyword>
<dbReference type="GO" id="GO:0006043">
    <property type="term" value="P:glucosamine catabolic process"/>
    <property type="evidence" value="ECO:0007669"/>
    <property type="project" value="TreeGrafter"/>
</dbReference>
<dbReference type="KEGG" id="gfe:Gferi_25515"/>
<protein>
    <recommendedName>
        <fullName evidence="3">Glucosamine-6-phosphate deaminase</fullName>
        <ecNumber evidence="3">3.5.99.6</ecNumber>
    </recommendedName>
    <alternativeName>
        <fullName evidence="3">GlcN6P deaminase</fullName>
        <shortName evidence="3">GNPDA</shortName>
    </alternativeName>
    <alternativeName>
        <fullName evidence="3">Glucosamine-6-phosphate isomerase</fullName>
    </alternativeName>
</protein>
<comment type="similarity">
    <text evidence="3">Belongs to the glucosamine/galactosamine-6-phosphate isomerase family. NagB subfamily.</text>
</comment>
<dbReference type="EC" id="3.5.99.6" evidence="3"/>
<feature type="domain" description="Glucosamine/galactosamine-6-phosphate isomerase" evidence="4">
    <location>
        <begin position="13"/>
        <end position="224"/>
    </location>
</feature>
<dbReference type="HAMAP" id="MF_01241">
    <property type="entry name" value="GlcN6P_deamin"/>
    <property type="match status" value="1"/>
</dbReference>
<dbReference type="InterPro" id="IPR006148">
    <property type="entry name" value="Glc/Gal-6P_isomerase"/>
</dbReference>
<dbReference type="GO" id="GO:0004342">
    <property type="term" value="F:glucosamine-6-phosphate deaminase activity"/>
    <property type="evidence" value="ECO:0007669"/>
    <property type="project" value="UniProtKB-UniRule"/>
</dbReference>
<evidence type="ECO:0000313" key="5">
    <source>
        <dbReference type="EMBL" id="AOT72616.1"/>
    </source>
</evidence>
<dbReference type="InterPro" id="IPR004547">
    <property type="entry name" value="Glucosamine6P_isomerase"/>
</dbReference>
<name>A0A1D8GNU3_9FIRM</name>
<dbReference type="AlphaFoldDB" id="A0A1D8GNU3"/>
<dbReference type="Gene3D" id="3.40.50.1360">
    <property type="match status" value="1"/>
</dbReference>
<dbReference type="NCBIfam" id="TIGR00502">
    <property type="entry name" value="nagB"/>
    <property type="match status" value="1"/>
</dbReference>
<evidence type="ECO:0000256" key="2">
    <source>
        <dbReference type="ARBA" id="ARBA00023277"/>
    </source>
</evidence>
<dbReference type="InterPro" id="IPR018321">
    <property type="entry name" value="Glucosamine6P_isomerase_CS"/>
</dbReference>
<feature type="active site" description="For ring-opening step" evidence="3">
    <location>
        <position position="136"/>
    </location>
</feature>
<feature type="active site" description="Proton acceptor; for ring-opening step" evidence="3">
    <location>
        <position position="138"/>
    </location>
</feature>
<sequence length="242" mass="27861">MNLIRVKDYNEMIERAGEYMKLQVREKKDSVLGLATGRTMVGVYERLIEHYKNKDISFRDVITFNLDEYYPITRENPSSYYQYMMEHLFRHTDINTENIHIPDGSTTDPLEECKSYDKKIEAVGGIDLQLLGIGRNGHIGFNEPKPVLELNTHLTDLDETTIEDNASAFSSREAMPQQAITLGIKKIMEAKKIILLANGREKSEALRKMTRKEVDPRWPASILQLHPDITTIADEEACERLE</sequence>
<accession>A0A1D8GNU3</accession>
<dbReference type="EMBL" id="CP017269">
    <property type="protein sequence ID" value="AOT72616.1"/>
    <property type="molecule type" value="Genomic_DNA"/>
</dbReference>
<feature type="active site" description="For ring-opening step" evidence="3">
    <location>
        <position position="143"/>
    </location>
</feature>
<dbReference type="SUPFAM" id="SSF100950">
    <property type="entry name" value="NagB/RpiA/CoA transferase-like"/>
    <property type="match status" value="1"/>
</dbReference>
<dbReference type="GO" id="GO:0042802">
    <property type="term" value="F:identical protein binding"/>
    <property type="evidence" value="ECO:0007669"/>
    <property type="project" value="TreeGrafter"/>
</dbReference>
<dbReference type="PANTHER" id="PTHR11280">
    <property type="entry name" value="GLUCOSAMINE-6-PHOSPHATE ISOMERASE"/>
    <property type="match status" value="1"/>
</dbReference>